<protein>
    <recommendedName>
        <fullName evidence="4">ACR, COG1430</fullName>
    </recommendedName>
</protein>
<dbReference type="PANTHER" id="PTHR37953">
    <property type="entry name" value="UPF0127 PROTEIN MJ1496"/>
    <property type="match status" value="1"/>
</dbReference>
<dbReference type="OrthoDB" id="5526466at2"/>
<dbReference type="EMBL" id="CP022386">
    <property type="protein sequence ID" value="ATA86461.1"/>
    <property type="molecule type" value="Genomic_DNA"/>
</dbReference>
<organism evidence="2 3">
    <name type="scientific">Capnocytophaga gingivalis</name>
    <dbReference type="NCBI Taxonomy" id="1017"/>
    <lineage>
        <taxon>Bacteria</taxon>
        <taxon>Pseudomonadati</taxon>
        <taxon>Bacteroidota</taxon>
        <taxon>Flavobacteriia</taxon>
        <taxon>Flavobacteriales</taxon>
        <taxon>Flavobacteriaceae</taxon>
        <taxon>Capnocytophaga</taxon>
    </lineage>
</organism>
<name>A0A250FN63_9FLAO</name>
<feature type="transmembrane region" description="Helical" evidence="1">
    <location>
        <begin position="12"/>
        <end position="29"/>
    </location>
</feature>
<dbReference type="KEGG" id="cgh:CGC50_04350"/>
<dbReference type="Gene3D" id="2.60.120.1140">
    <property type="entry name" value="Protein of unknown function DUF192"/>
    <property type="match status" value="1"/>
</dbReference>
<keyword evidence="1" id="KW-0812">Transmembrane</keyword>
<sequence length="183" mass="21160">MDFFRKHFTNILMGGLLLVGLATILPYFFGRGAEDSLPQQIIPNDEPIREYEPPFTHEGDLSFYKKDSTLIKTFQIEFARTQQETELGLMYRKSMKDNEGMLFVFHEEQPRSFWMRNTYIPLDIIYLDKNKQIVSIAKNATPLSEESRPSEGNAMYVLEINGGLSDKLGLTKGDRMNYESLID</sequence>
<keyword evidence="1" id="KW-1133">Transmembrane helix</keyword>
<keyword evidence="1" id="KW-0472">Membrane</keyword>
<dbReference type="GeneID" id="84807792"/>
<evidence type="ECO:0000313" key="3">
    <source>
        <dbReference type="Proteomes" id="UP000217250"/>
    </source>
</evidence>
<accession>A0A250FN63</accession>
<dbReference type="Proteomes" id="UP000217250">
    <property type="component" value="Chromosome"/>
</dbReference>
<dbReference type="RefSeq" id="WP_095909840.1">
    <property type="nucleotide sequence ID" value="NZ_CP022386.1"/>
</dbReference>
<evidence type="ECO:0000313" key="2">
    <source>
        <dbReference type="EMBL" id="ATA86461.1"/>
    </source>
</evidence>
<dbReference type="InterPro" id="IPR003795">
    <property type="entry name" value="DUF192"/>
</dbReference>
<dbReference type="Pfam" id="PF02643">
    <property type="entry name" value="DUF192"/>
    <property type="match status" value="1"/>
</dbReference>
<dbReference type="InterPro" id="IPR038695">
    <property type="entry name" value="Saro_0823-like_sf"/>
</dbReference>
<gene>
    <name evidence="2" type="ORF">CGC50_04350</name>
</gene>
<dbReference type="PANTHER" id="PTHR37953:SF1">
    <property type="entry name" value="UPF0127 PROTEIN MJ1496"/>
    <property type="match status" value="1"/>
</dbReference>
<reference evidence="3" key="1">
    <citation type="submission" date="2017-06" db="EMBL/GenBank/DDBJ databases">
        <title>Capnocytophaga spp. assemblies.</title>
        <authorList>
            <person name="Gulvik C.A."/>
        </authorList>
    </citation>
    <scope>NUCLEOTIDE SEQUENCE [LARGE SCALE GENOMIC DNA]</scope>
    <source>
        <strain evidence="3">H1496</strain>
    </source>
</reference>
<evidence type="ECO:0008006" key="4">
    <source>
        <dbReference type="Google" id="ProtNLM"/>
    </source>
</evidence>
<evidence type="ECO:0000256" key="1">
    <source>
        <dbReference type="SAM" id="Phobius"/>
    </source>
</evidence>
<proteinExistence type="predicted"/>
<dbReference type="AlphaFoldDB" id="A0A250FN63"/>